<accession>A0A6L9EFV6</accession>
<evidence type="ECO:0000313" key="2">
    <source>
        <dbReference type="Proteomes" id="UP000475249"/>
    </source>
</evidence>
<dbReference type="Proteomes" id="UP000475249">
    <property type="component" value="Unassembled WGS sequence"/>
</dbReference>
<dbReference type="EMBL" id="WXYO01000007">
    <property type="protein sequence ID" value="NAS13571.1"/>
    <property type="molecule type" value="Genomic_DNA"/>
</dbReference>
<reference evidence="1 2" key="1">
    <citation type="submission" date="2020-01" db="EMBL/GenBank/DDBJ databases">
        <title>Bacteria diversity of Porities sp.</title>
        <authorList>
            <person name="Wang G."/>
        </authorList>
    </citation>
    <scope>NUCLEOTIDE SEQUENCE [LARGE SCALE GENOMIC DNA]</scope>
    <source>
        <strain evidence="1 2">R33</strain>
    </source>
</reference>
<keyword evidence="2" id="KW-1185">Reference proteome</keyword>
<sequence>MINKSEQEHALAAQHVFTENNEVFIKKTTAKGQSAGRMEETEWFPVNFQWIPVMELRRKMRYESNL</sequence>
<organism evidence="1 2">
    <name type="scientific">Poritiphilus flavus</name>
    <dbReference type="NCBI Taxonomy" id="2697053"/>
    <lineage>
        <taxon>Bacteria</taxon>
        <taxon>Pseudomonadati</taxon>
        <taxon>Bacteroidota</taxon>
        <taxon>Flavobacteriia</taxon>
        <taxon>Flavobacteriales</taxon>
        <taxon>Flavobacteriaceae</taxon>
        <taxon>Poritiphilus</taxon>
    </lineage>
</organism>
<gene>
    <name evidence="1" type="ORF">GTQ38_16280</name>
</gene>
<dbReference type="AlphaFoldDB" id="A0A6L9EFV6"/>
<proteinExistence type="predicted"/>
<name>A0A6L9EFV6_9FLAO</name>
<comment type="caution">
    <text evidence="1">The sequence shown here is derived from an EMBL/GenBank/DDBJ whole genome shotgun (WGS) entry which is preliminary data.</text>
</comment>
<evidence type="ECO:0000313" key="1">
    <source>
        <dbReference type="EMBL" id="NAS13571.1"/>
    </source>
</evidence>
<dbReference type="RefSeq" id="WP_161436603.1">
    <property type="nucleotide sequence ID" value="NZ_WXYO01000007.1"/>
</dbReference>
<protein>
    <submittedName>
        <fullName evidence="1">Uncharacterized protein</fullName>
    </submittedName>
</protein>